<evidence type="ECO:0000256" key="7">
    <source>
        <dbReference type="ARBA" id="ARBA00007952"/>
    </source>
</evidence>
<dbReference type="InterPro" id="IPR036393">
    <property type="entry name" value="AceGlu_kinase-like_sf"/>
</dbReference>
<dbReference type="InterPro" id="IPR019811">
    <property type="entry name" value="HDH_CS"/>
</dbReference>
<dbReference type="PROSITE" id="PS51671">
    <property type="entry name" value="ACT"/>
    <property type="match status" value="1"/>
</dbReference>
<keyword evidence="14" id="KW-0547">Nucleotide-binding</keyword>
<dbReference type="EC" id="2.7.2.4" evidence="28"/>
<evidence type="ECO:0000256" key="18">
    <source>
        <dbReference type="ARBA" id="ARBA00023002"/>
    </source>
</evidence>
<organism evidence="28 29">
    <name type="scientific">Chitinophaga horti</name>
    <dbReference type="NCBI Taxonomy" id="2920382"/>
    <lineage>
        <taxon>Bacteria</taxon>
        <taxon>Pseudomonadati</taxon>
        <taxon>Bacteroidota</taxon>
        <taxon>Chitinophagia</taxon>
        <taxon>Chitinophagales</taxon>
        <taxon>Chitinophagaceae</taxon>
        <taxon>Chitinophaga</taxon>
    </lineage>
</organism>
<evidence type="ECO:0000256" key="9">
    <source>
        <dbReference type="ARBA" id="ARBA00011881"/>
    </source>
</evidence>
<proteinExistence type="inferred from homology"/>
<dbReference type="PROSITE" id="PS00324">
    <property type="entry name" value="ASPARTOKINASE"/>
    <property type="match status" value="1"/>
</dbReference>
<evidence type="ECO:0000256" key="26">
    <source>
        <dbReference type="ARBA" id="ARBA00048841"/>
    </source>
</evidence>
<keyword evidence="22" id="KW-0486">Methionine biosynthesis</keyword>
<dbReference type="InterPro" id="IPR002912">
    <property type="entry name" value="ACT_dom"/>
</dbReference>
<evidence type="ECO:0000256" key="2">
    <source>
        <dbReference type="ARBA" id="ARBA00004766"/>
    </source>
</evidence>
<dbReference type="GO" id="GO:0004072">
    <property type="term" value="F:aspartate kinase activity"/>
    <property type="evidence" value="ECO:0007669"/>
    <property type="project" value="UniProtKB-EC"/>
</dbReference>
<dbReference type="PANTHER" id="PTHR43070:SF3">
    <property type="entry name" value="HOMOSERINE DEHYDROGENASE"/>
    <property type="match status" value="1"/>
</dbReference>
<evidence type="ECO:0000256" key="14">
    <source>
        <dbReference type="ARBA" id="ARBA00022741"/>
    </source>
</evidence>
<keyword evidence="23" id="KW-0511">Multifunctional enzyme</keyword>
<dbReference type="Gene3D" id="3.30.2130.10">
    <property type="entry name" value="VC0802-like"/>
    <property type="match status" value="1"/>
</dbReference>
<evidence type="ECO:0000256" key="8">
    <source>
        <dbReference type="ARBA" id="ARBA00010046"/>
    </source>
</evidence>
<evidence type="ECO:0000256" key="24">
    <source>
        <dbReference type="ARBA" id="ARBA00044938"/>
    </source>
</evidence>
<comment type="catalytic activity">
    <reaction evidence="25">
        <text>L-aspartate + ATP = 4-phospho-L-aspartate + ADP</text>
        <dbReference type="Rhea" id="RHEA:23776"/>
        <dbReference type="ChEBI" id="CHEBI:29991"/>
        <dbReference type="ChEBI" id="CHEBI:30616"/>
        <dbReference type="ChEBI" id="CHEBI:57535"/>
        <dbReference type="ChEBI" id="CHEBI:456216"/>
        <dbReference type="EC" id="2.7.2.4"/>
    </reaction>
    <physiologicalReaction direction="left-to-right" evidence="25">
        <dbReference type="Rhea" id="RHEA:23777"/>
    </physiologicalReaction>
</comment>
<evidence type="ECO:0000256" key="4">
    <source>
        <dbReference type="ARBA" id="ARBA00005056"/>
    </source>
</evidence>
<dbReference type="SUPFAM" id="SSF53633">
    <property type="entry name" value="Carbamate kinase-like"/>
    <property type="match status" value="1"/>
</dbReference>
<evidence type="ECO:0000256" key="6">
    <source>
        <dbReference type="ARBA" id="ARBA00005139"/>
    </source>
</evidence>
<dbReference type="SUPFAM" id="SSF55347">
    <property type="entry name" value="Glyceraldehyde-3-phosphate dehydrogenase-like, C-terminal domain"/>
    <property type="match status" value="1"/>
</dbReference>
<dbReference type="InterPro" id="IPR049638">
    <property type="entry name" value="AK-HD"/>
</dbReference>
<comment type="function">
    <text evidence="24">Bifunctional aspartate kinase and homoserine dehydrogenase that catalyzes the first and the third steps toward the synthesis of lysine, methionine and threonine from aspartate.</text>
</comment>
<dbReference type="SUPFAM" id="SSF55021">
    <property type="entry name" value="ACT-like"/>
    <property type="match status" value="2"/>
</dbReference>
<dbReference type="EMBL" id="CP107006">
    <property type="protein sequence ID" value="UYQ94733.1"/>
    <property type="molecule type" value="Genomic_DNA"/>
</dbReference>
<evidence type="ECO:0000256" key="22">
    <source>
        <dbReference type="ARBA" id="ARBA00023167"/>
    </source>
</evidence>
<comment type="pathway">
    <text evidence="6">Amino-acid biosynthesis; L-threonine biosynthesis; L-threonine from L-aspartate: step 1/5.</text>
</comment>
<dbReference type="InterPro" id="IPR045865">
    <property type="entry name" value="ACT-like_dom_sf"/>
</dbReference>
<dbReference type="Pfam" id="PF03447">
    <property type="entry name" value="NAD_binding_3"/>
    <property type="match status" value="1"/>
</dbReference>
<dbReference type="CDD" id="cd04921">
    <property type="entry name" value="ACT_AKi-HSDH-ThrA-like_1"/>
    <property type="match status" value="1"/>
</dbReference>
<dbReference type="InterPro" id="IPR042199">
    <property type="entry name" value="AsparK_Bifunc_asparK/hSer_DH"/>
</dbReference>
<keyword evidence="19" id="KW-0520">NAD</keyword>
<evidence type="ECO:0000256" key="25">
    <source>
        <dbReference type="ARBA" id="ARBA00048561"/>
    </source>
</evidence>
<evidence type="ECO:0000256" key="21">
    <source>
        <dbReference type="ARBA" id="ARBA00023154"/>
    </source>
</evidence>
<dbReference type="InterPro" id="IPR054352">
    <property type="entry name" value="ACT_Aspartokinase"/>
</dbReference>
<feature type="domain" description="ACT" evidence="27">
    <location>
        <begin position="399"/>
        <end position="474"/>
    </location>
</feature>
<evidence type="ECO:0000313" key="28">
    <source>
        <dbReference type="EMBL" id="UYQ94733.1"/>
    </source>
</evidence>
<dbReference type="Proteomes" id="UP001162741">
    <property type="component" value="Chromosome"/>
</dbReference>
<keyword evidence="13" id="KW-0479">Metal-binding</keyword>
<evidence type="ECO:0000256" key="3">
    <source>
        <dbReference type="ARBA" id="ARBA00004986"/>
    </source>
</evidence>
<dbReference type="Pfam" id="PF00696">
    <property type="entry name" value="AA_kinase"/>
    <property type="match status" value="1"/>
</dbReference>
<keyword evidence="18 28" id="KW-0560">Oxidoreductase</keyword>
<dbReference type="NCBIfam" id="TIGR00657">
    <property type="entry name" value="asp_kinases"/>
    <property type="match status" value="1"/>
</dbReference>
<protein>
    <submittedName>
        <fullName evidence="28">Bifunctional aspartate kinase/homoserine dehydrogenase I</fullName>
        <ecNumber evidence="28">1.1.1.3</ecNumber>
        <ecNumber evidence="28">2.7.2.4</ecNumber>
    </submittedName>
</protein>
<comment type="subunit">
    <text evidence="9">Homotetramer.</text>
</comment>
<evidence type="ECO:0000256" key="15">
    <source>
        <dbReference type="ARBA" id="ARBA00022777"/>
    </source>
</evidence>
<evidence type="ECO:0000256" key="11">
    <source>
        <dbReference type="ARBA" id="ARBA00022679"/>
    </source>
</evidence>
<evidence type="ECO:0000256" key="13">
    <source>
        <dbReference type="ARBA" id="ARBA00022723"/>
    </source>
</evidence>
<keyword evidence="21" id="KW-0457">Lysine biosynthesis</keyword>
<dbReference type="InterPro" id="IPR001342">
    <property type="entry name" value="HDH_cat"/>
</dbReference>
<dbReference type="SUPFAM" id="SSF51735">
    <property type="entry name" value="NAD(P)-binding Rossmann-fold domains"/>
    <property type="match status" value="1"/>
</dbReference>
<dbReference type="Gene3D" id="3.30.360.10">
    <property type="entry name" value="Dihydrodipicolinate Reductase, domain 2"/>
    <property type="match status" value="1"/>
</dbReference>
<dbReference type="CDD" id="cd04922">
    <property type="entry name" value="ACT_AKi-HSDH-ThrA_2"/>
    <property type="match status" value="1"/>
</dbReference>
<comment type="pathway">
    <text evidence="5">Amino-acid biosynthesis; L-methionine biosynthesis via de novo pathway; L-homoserine from L-aspartate: step 3/3.</text>
</comment>
<dbReference type="Gene3D" id="3.40.50.720">
    <property type="entry name" value="NAD(P)-binding Rossmann-like Domain"/>
    <property type="match status" value="1"/>
</dbReference>
<comment type="catalytic activity">
    <reaction evidence="26">
        <text>L-homoserine + NADP(+) = L-aspartate 4-semialdehyde + NADPH + H(+)</text>
        <dbReference type="Rhea" id="RHEA:15761"/>
        <dbReference type="ChEBI" id="CHEBI:15378"/>
        <dbReference type="ChEBI" id="CHEBI:57476"/>
        <dbReference type="ChEBI" id="CHEBI:57783"/>
        <dbReference type="ChEBI" id="CHEBI:58349"/>
        <dbReference type="ChEBI" id="CHEBI:537519"/>
        <dbReference type="EC" id="1.1.1.3"/>
    </reaction>
    <physiologicalReaction direction="right-to-left" evidence="26">
        <dbReference type="Rhea" id="RHEA:15763"/>
    </physiologicalReaction>
</comment>
<dbReference type="GO" id="GO:0004412">
    <property type="term" value="F:homoserine dehydrogenase activity"/>
    <property type="evidence" value="ECO:0007669"/>
    <property type="project" value="UniProtKB-EC"/>
</dbReference>
<dbReference type="InterPro" id="IPR018042">
    <property type="entry name" value="Aspartate_kinase_CS"/>
</dbReference>
<dbReference type="PROSITE" id="PS01042">
    <property type="entry name" value="HOMOSER_DHGENASE"/>
    <property type="match status" value="1"/>
</dbReference>
<keyword evidence="17" id="KW-0521">NADP</keyword>
<dbReference type="RefSeq" id="WP_264282581.1">
    <property type="nucleotide sequence ID" value="NZ_CP107006.1"/>
</dbReference>
<reference evidence="28" key="1">
    <citation type="submission" date="2022-10" db="EMBL/GenBank/DDBJ databases">
        <title>Chitinophaga sp. nov., isolated from soil.</title>
        <authorList>
            <person name="Jeon C.O."/>
        </authorList>
    </citation>
    <scope>NUCLEOTIDE SEQUENCE</scope>
    <source>
        <strain evidence="28">R8</strain>
    </source>
</reference>
<keyword evidence="12" id="KW-0791">Threonine biosynthesis</keyword>
<dbReference type="Gene3D" id="1.20.120.1320">
    <property type="entry name" value="Aspartokinase, catalytic domain"/>
    <property type="match status" value="1"/>
</dbReference>
<accession>A0ABY6J4Y3</accession>
<keyword evidence="11 28" id="KW-0808">Transferase</keyword>
<evidence type="ECO:0000256" key="17">
    <source>
        <dbReference type="ARBA" id="ARBA00022857"/>
    </source>
</evidence>
<evidence type="ECO:0000256" key="19">
    <source>
        <dbReference type="ARBA" id="ARBA00023027"/>
    </source>
</evidence>
<name>A0ABY6J4Y3_9BACT</name>
<keyword evidence="29" id="KW-1185">Reference proteome</keyword>
<gene>
    <name evidence="28" type="primary">thrA</name>
    <name evidence="28" type="ORF">MKQ68_06470</name>
</gene>
<dbReference type="InterPro" id="IPR036291">
    <property type="entry name" value="NAD(P)-bd_dom_sf"/>
</dbReference>
<dbReference type="PANTHER" id="PTHR43070">
    <property type="match status" value="1"/>
</dbReference>
<dbReference type="EC" id="1.1.1.3" evidence="28"/>
<dbReference type="Pfam" id="PF22468">
    <property type="entry name" value="ACT_9"/>
    <property type="match status" value="2"/>
</dbReference>
<evidence type="ECO:0000256" key="12">
    <source>
        <dbReference type="ARBA" id="ARBA00022697"/>
    </source>
</evidence>
<keyword evidence="16" id="KW-0067">ATP-binding</keyword>
<dbReference type="InterPro" id="IPR005106">
    <property type="entry name" value="Asp/hSer_DH_NAD-bd"/>
</dbReference>
<evidence type="ECO:0000256" key="5">
    <source>
        <dbReference type="ARBA" id="ARBA00005062"/>
    </source>
</evidence>
<evidence type="ECO:0000256" key="10">
    <source>
        <dbReference type="ARBA" id="ARBA00022605"/>
    </source>
</evidence>
<evidence type="ECO:0000256" key="1">
    <source>
        <dbReference type="ARBA" id="ARBA00001920"/>
    </source>
</evidence>
<dbReference type="Pfam" id="PF00742">
    <property type="entry name" value="Homoserine_dh"/>
    <property type="match status" value="1"/>
</dbReference>
<dbReference type="InterPro" id="IPR001341">
    <property type="entry name" value="Asp_kinase"/>
</dbReference>
<comment type="pathway">
    <text evidence="4">Amino-acid biosynthesis; L-threonine biosynthesis; L-threonine from L-aspartate: step 3/5.</text>
</comment>
<comment type="similarity">
    <text evidence="8">In the N-terminal section; belongs to the aspartokinase family.</text>
</comment>
<keyword evidence="20" id="KW-0915">Sodium</keyword>
<dbReference type="Gene3D" id="3.40.1160.10">
    <property type="entry name" value="Acetylglutamate kinase-like"/>
    <property type="match status" value="1"/>
</dbReference>
<keyword evidence="10" id="KW-0028">Amino-acid biosynthesis</keyword>
<evidence type="ECO:0000256" key="23">
    <source>
        <dbReference type="ARBA" id="ARBA00023268"/>
    </source>
</evidence>
<comment type="pathway">
    <text evidence="3">Amino-acid biosynthesis; L-methionine biosynthesis via de novo pathway; L-homoserine from L-aspartate: step 1/3.</text>
</comment>
<comment type="cofactor">
    <cofactor evidence="1">
        <name>a metal cation</name>
        <dbReference type="ChEBI" id="CHEBI:25213"/>
    </cofactor>
</comment>
<evidence type="ECO:0000256" key="16">
    <source>
        <dbReference type="ARBA" id="ARBA00022840"/>
    </source>
</evidence>
<dbReference type="PIRSF" id="PIRSF000727">
    <property type="entry name" value="ThrA"/>
    <property type="match status" value="1"/>
</dbReference>
<evidence type="ECO:0000256" key="20">
    <source>
        <dbReference type="ARBA" id="ARBA00023053"/>
    </source>
</evidence>
<dbReference type="NCBIfam" id="NF006959">
    <property type="entry name" value="PRK09436.1"/>
    <property type="match status" value="1"/>
</dbReference>
<comment type="pathway">
    <text evidence="2">Amino-acid biosynthesis; L-lysine biosynthesis via DAP pathway; (S)-tetrahydrodipicolinate from L-aspartate: step 1/4.</text>
</comment>
<dbReference type="InterPro" id="IPR011147">
    <property type="entry name" value="Bifunc_Aspkin/hSer_DH"/>
</dbReference>
<keyword evidence="15 28" id="KW-0418">Kinase</keyword>
<evidence type="ECO:0000259" key="27">
    <source>
        <dbReference type="PROSITE" id="PS51671"/>
    </source>
</evidence>
<evidence type="ECO:0000313" key="29">
    <source>
        <dbReference type="Proteomes" id="UP001162741"/>
    </source>
</evidence>
<dbReference type="InterPro" id="IPR001048">
    <property type="entry name" value="Asp/Glu/Uridylate_kinase"/>
</dbReference>
<sequence length="814" mass="89437">MQVLKFGGTSVGNAQAIDQVCQIVNQYPRKGQLVVVVSAMSGTTDKLIKAGELSGKSHDGYKTLLQEIEARHLDTIRELFPIGAQSGLLSQVKKRLNELELLCDGIYQVGELSRRCLDQIMSFGELLSSYLVAERLKLLGLNAAWKDSRELIMTDDHFGNAQVDQEMTEHQVTKYFQHAAAEYIVVPGFIAANAERDTTTLGRGGSDYTAAIIAAAMDANRLEIWTDVSGMMTADPRLVPQAIPIPHISYAEAMELSHFGAKVIYPPTIQPVMDRRIPIWIKNTFAPHDYGTLIQDNGEKPFPVTGISGIQHIALLTLEGSGMVGIPGFSKRLFDALLRERINVILITQSSSEHSITVGIHETDMLKAKAAVDSEFSQEIFDKKIAPLLVEKDLCIVAAVGDNMKNYHGLSGKLFGALGRNAINVRAIAQGSTEKNISAVINKADVKKALNVIHEAFFENETKQVNLFVAGVGNVGGKLLEQLHQQQHFLLNELGIQVRIIAVANSRQMVFSEDGLSHDKWKDALAQGDSMDLQQFAAKLKSMNLRNSVFVDNTASEDVARIYETFLQHGISVVTCNKIACSASYASYKKLKDLARKFNASFLFETNVGAGLPVINTLNDLVRSGDKVRTIEAVLSGSLNFVFNNFVNGADFRKVVKAAQDEGYTEPDPRIDLSGKDVMRKILILARESGAEMELEDIENHSFLPAECLEAADVAGFYEQLDVHANHFQQLLQNANDEGKRLKFVARYHNGKASVGLQAVAPDHPFYKLEGKDNIVLYTTNRYAEQPLIVRGAGAGADVTASGIFADIMRTVRN</sequence>
<dbReference type="CDD" id="cd04243">
    <property type="entry name" value="AAK_AK-HSDH-like"/>
    <property type="match status" value="1"/>
</dbReference>
<comment type="similarity">
    <text evidence="7">In the C-terminal section; belongs to the homoserine dehydrogenase family.</text>
</comment>